<dbReference type="Proteomes" id="UP000567067">
    <property type="component" value="Unassembled WGS sequence"/>
</dbReference>
<dbReference type="EMBL" id="JACJIP010000020">
    <property type="protein sequence ID" value="MBA9086588.1"/>
    <property type="molecule type" value="Genomic_DNA"/>
</dbReference>
<proteinExistence type="predicted"/>
<evidence type="ECO:0000313" key="1">
    <source>
        <dbReference type="EMBL" id="MBA9086588.1"/>
    </source>
</evidence>
<evidence type="ECO:0000313" key="2">
    <source>
        <dbReference type="Proteomes" id="UP000567067"/>
    </source>
</evidence>
<reference evidence="1 2" key="1">
    <citation type="submission" date="2020-08" db="EMBL/GenBank/DDBJ databases">
        <title>Genomic Encyclopedia of Type Strains, Phase III (KMG-III): the genomes of soil and plant-associated and newly described type strains.</title>
        <authorList>
            <person name="Whitman W."/>
        </authorList>
    </citation>
    <scope>NUCLEOTIDE SEQUENCE [LARGE SCALE GENOMIC DNA]</scope>
    <source>
        <strain evidence="1 2">CECT 8693</strain>
    </source>
</reference>
<protein>
    <submittedName>
        <fullName evidence="1">Uncharacterized protein</fullName>
    </submittedName>
</protein>
<comment type="caution">
    <text evidence="1">The sequence shown here is derived from an EMBL/GenBank/DDBJ whole genome shotgun (WGS) entry which is preliminary data.</text>
</comment>
<keyword evidence="2" id="KW-1185">Reference proteome</keyword>
<name>A0A7W3SV76_9BACL</name>
<gene>
    <name evidence="1" type="ORF">FHR92_003068</name>
</gene>
<accession>A0A7W3SV76</accession>
<sequence>MNQAIEVTINVFCANFFGFLLEKNDYKLIQYSLQYWRLMDVTENNVANVVF</sequence>
<organism evidence="1 2">
    <name type="scientific">Fontibacillus solani</name>
    <dbReference type="NCBI Taxonomy" id="1572857"/>
    <lineage>
        <taxon>Bacteria</taxon>
        <taxon>Bacillati</taxon>
        <taxon>Bacillota</taxon>
        <taxon>Bacilli</taxon>
        <taxon>Bacillales</taxon>
        <taxon>Paenibacillaceae</taxon>
        <taxon>Fontibacillus</taxon>
    </lineage>
</organism>
<dbReference type="AlphaFoldDB" id="A0A7W3SV76"/>